<keyword evidence="1" id="KW-1133">Transmembrane helix</keyword>
<organism evidence="2 3">
    <name type="scientific">Geotalea uraniireducens (strain Rf4)</name>
    <name type="common">Geobacter uraniireducens</name>
    <dbReference type="NCBI Taxonomy" id="351605"/>
    <lineage>
        <taxon>Bacteria</taxon>
        <taxon>Pseudomonadati</taxon>
        <taxon>Thermodesulfobacteriota</taxon>
        <taxon>Desulfuromonadia</taxon>
        <taxon>Geobacterales</taxon>
        <taxon>Geobacteraceae</taxon>
        <taxon>Geotalea</taxon>
    </lineage>
</organism>
<dbReference type="STRING" id="351605.Gura_2673"/>
<keyword evidence="1" id="KW-0472">Membrane</keyword>
<reference evidence="2 3" key="1">
    <citation type="submission" date="2007-05" db="EMBL/GenBank/DDBJ databases">
        <title>Complete sequence of Geobacter uraniireducens Rf4.</title>
        <authorList>
            <consortium name="US DOE Joint Genome Institute"/>
            <person name="Copeland A."/>
            <person name="Lucas S."/>
            <person name="Lapidus A."/>
            <person name="Barry K."/>
            <person name="Detter J.C."/>
            <person name="Glavina del Rio T."/>
            <person name="Hammon N."/>
            <person name="Israni S."/>
            <person name="Dalin E."/>
            <person name="Tice H."/>
            <person name="Pitluck S."/>
            <person name="Chertkov O."/>
            <person name="Brettin T."/>
            <person name="Bruce D."/>
            <person name="Han C."/>
            <person name="Schmutz J."/>
            <person name="Larimer F."/>
            <person name="Land M."/>
            <person name="Hauser L."/>
            <person name="Kyrpides N."/>
            <person name="Mikhailova N."/>
            <person name="Shelobolina E."/>
            <person name="Aklujkar M."/>
            <person name="Lovley D."/>
            <person name="Richardson P."/>
        </authorList>
    </citation>
    <scope>NUCLEOTIDE SEQUENCE [LARGE SCALE GENOMIC DNA]</scope>
    <source>
        <strain evidence="2 3">Rf4</strain>
    </source>
</reference>
<gene>
    <name evidence="2" type="ordered locus">Gura_2673</name>
</gene>
<dbReference type="Gene3D" id="1.25.40.10">
    <property type="entry name" value="Tetratricopeptide repeat domain"/>
    <property type="match status" value="1"/>
</dbReference>
<evidence type="ECO:0000256" key="1">
    <source>
        <dbReference type="SAM" id="Phobius"/>
    </source>
</evidence>
<evidence type="ECO:0008006" key="4">
    <source>
        <dbReference type="Google" id="ProtNLM"/>
    </source>
</evidence>
<protein>
    <recommendedName>
        <fullName evidence="4">Tetratricopeptide repeat protein</fullName>
    </recommendedName>
</protein>
<name>A5G4X9_GEOUR</name>
<sequence length="290" mass="33502">MRISRIFPVVLLGVLIPGYFSTLSYVSLTNKRLPKGEEVNVVLPSPVLKITSLEYDGLASDVLYLKSLVFYGSTWVGKSQRNVKEWEYDWLYNVLKASTDLDPYFLDPYFLANGVLGWEAKRVAETNRFLAKGSRYRDWDYWLPFFLGFNYYYFLGENDKAAEYLMKASKKPGADPFYGYFAARLAYKGNRTENAIIFLEGMLKTTKEKTIRKDYETRLEALKAILYLEKGEVVYKDKFGKNPDNLNALIEHRIISQIPVDPYGGEFYIDKDGSVKTTSDLRPMKKTKNN</sequence>
<accession>A5G4X9</accession>
<keyword evidence="1" id="KW-0812">Transmembrane</keyword>
<dbReference type="HOGENOM" id="CLU_084157_0_0_7"/>
<evidence type="ECO:0000313" key="3">
    <source>
        <dbReference type="Proteomes" id="UP000006695"/>
    </source>
</evidence>
<dbReference type="OrthoDB" id="9783085at2"/>
<keyword evidence="3" id="KW-1185">Reference proteome</keyword>
<dbReference type="RefSeq" id="WP_011939524.1">
    <property type="nucleotide sequence ID" value="NC_009483.1"/>
</dbReference>
<dbReference type="InterPro" id="IPR011990">
    <property type="entry name" value="TPR-like_helical_dom_sf"/>
</dbReference>
<proteinExistence type="predicted"/>
<dbReference type="AlphaFoldDB" id="A5G4X9"/>
<feature type="transmembrane region" description="Helical" evidence="1">
    <location>
        <begin position="6"/>
        <end position="26"/>
    </location>
</feature>
<evidence type="ECO:0000313" key="2">
    <source>
        <dbReference type="EMBL" id="ABQ26847.1"/>
    </source>
</evidence>
<dbReference type="KEGG" id="gur:Gura_2673"/>
<dbReference type="EMBL" id="CP000698">
    <property type="protein sequence ID" value="ABQ26847.1"/>
    <property type="molecule type" value="Genomic_DNA"/>
</dbReference>
<dbReference type="Proteomes" id="UP000006695">
    <property type="component" value="Chromosome"/>
</dbReference>